<dbReference type="Gene3D" id="3.30.70.270">
    <property type="match status" value="1"/>
</dbReference>
<dbReference type="PANTHER" id="PTHR46387">
    <property type="entry name" value="POLYNUCLEOTIDYL TRANSFERASE, RIBONUCLEASE H-LIKE SUPERFAMILY PROTEIN"/>
    <property type="match status" value="1"/>
</dbReference>
<dbReference type="Proteomes" id="UP000189701">
    <property type="component" value="Unplaced"/>
</dbReference>
<accession>A0A1U7YE36</accession>
<name>A0A1U7YE36_NICSY</name>
<dbReference type="GO" id="GO:0004523">
    <property type="term" value="F:RNA-DNA hybrid ribonuclease activity"/>
    <property type="evidence" value="ECO:0007669"/>
    <property type="project" value="InterPro"/>
</dbReference>
<dbReference type="PANTHER" id="PTHR46387:SF45">
    <property type="entry name" value="ENDOGENOUS RETROVIRUS GROUP K MEMBER 8 POL PROTEIN-LIKE"/>
    <property type="match status" value="1"/>
</dbReference>
<dbReference type="InterPro" id="IPR002156">
    <property type="entry name" value="RNaseH_domain"/>
</dbReference>
<dbReference type="RefSeq" id="XP_009801393.1">
    <property type="nucleotide sequence ID" value="XM_009803091.1"/>
</dbReference>
<keyword evidence="2" id="KW-1185">Reference proteome</keyword>
<evidence type="ECO:0000259" key="1">
    <source>
        <dbReference type="PROSITE" id="PS50878"/>
    </source>
</evidence>
<dbReference type="PROSITE" id="PS50878">
    <property type="entry name" value="RT_POL"/>
    <property type="match status" value="1"/>
</dbReference>
<dbReference type="STRING" id="4096.A0A1U7YE36"/>
<reference evidence="3" key="2">
    <citation type="submission" date="2025-08" db="UniProtKB">
        <authorList>
            <consortium name="RefSeq"/>
        </authorList>
    </citation>
    <scope>IDENTIFICATION</scope>
    <source>
        <tissue evidence="3">Leaf</tissue>
    </source>
</reference>
<dbReference type="Pfam" id="PF13456">
    <property type="entry name" value="RVT_3"/>
    <property type="match status" value="1"/>
</dbReference>
<feature type="domain" description="Reverse transcriptase" evidence="1">
    <location>
        <begin position="1"/>
        <end position="55"/>
    </location>
</feature>
<organism evidence="2 3">
    <name type="scientific">Nicotiana sylvestris</name>
    <name type="common">Wood tobacco</name>
    <name type="synonym">South American tobacco</name>
    <dbReference type="NCBI Taxonomy" id="4096"/>
    <lineage>
        <taxon>Eukaryota</taxon>
        <taxon>Viridiplantae</taxon>
        <taxon>Streptophyta</taxon>
        <taxon>Embryophyta</taxon>
        <taxon>Tracheophyta</taxon>
        <taxon>Spermatophyta</taxon>
        <taxon>Magnoliopsida</taxon>
        <taxon>eudicotyledons</taxon>
        <taxon>Gunneridae</taxon>
        <taxon>Pentapetalae</taxon>
        <taxon>asterids</taxon>
        <taxon>lamiids</taxon>
        <taxon>Solanales</taxon>
        <taxon>Solanaceae</taxon>
        <taxon>Nicotianoideae</taxon>
        <taxon>Nicotianeae</taxon>
        <taxon>Nicotiana</taxon>
    </lineage>
</organism>
<dbReference type="Gene3D" id="3.30.420.10">
    <property type="entry name" value="Ribonuclease H-like superfamily/Ribonuclease H"/>
    <property type="match status" value="1"/>
</dbReference>
<dbReference type="InterPro" id="IPR043128">
    <property type="entry name" value="Rev_trsase/Diguanyl_cyclase"/>
</dbReference>
<dbReference type="AlphaFoldDB" id="A0A1U7YE36"/>
<dbReference type="InterPro" id="IPR036397">
    <property type="entry name" value="RNaseH_sf"/>
</dbReference>
<evidence type="ECO:0000313" key="2">
    <source>
        <dbReference type="Proteomes" id="UP000189701"/>
    </source>
</evidence>
<dbReference type="eggNOG" id="KOG0017">
    <property type="taxonomic scope" value="Eukaryota"/>
</dbReference>
<dbReference type="SUPFAM" id="SSF56672">
    <property type="entry name" value="DNA/RNA polymerases"/>
    <property type="match status" value="1"/>
</dbReference>
<evidence type="ECO:0000313" key="3">
    <source>
        <dbReference type="RefSeq" id="XP_009801393.1"/>
    </source>
</evidence>
<gene>
    <name evidence="3" type="primary">LOC104247136</name>
</gene>
<dbReference type="GO" id="GO:0003676">
    <property type="term" value="F:nucleic acid binding"/>
    <property type="evidence" value="ECO:0007669"/>
    <property type="project" value="InterPro"/>
</dbReference>
<sequence>MEDYIDDMLVKSLQADDHLEHLQETFNILKKDTMNPNPKKYAFGVGSVKFLGFMVSNRGIEINPDKIKVIEDITIMDNVKAVQRLTEHITALGKQAVVPELSGIRDSDKWSLSLRRRSLGVEVIEAKCYSLLVVNQVNGTFEVKEERIRRYLDKLQVTLHWFKEWTLQHVPQDQNSEDDALANLRSSIDDDVFSSGIVVQLMESVVEEGHGEINSTSLTWDWRNKHVDYMKNTELPSEPKESRALRTDPV</sequence>
<proteinExistence type="predicted"/>
<dbReference type="InterPro" id="IPR043502">
    <property type="entry name" value="DNA/RNA_pol_sf"/>
</dbReference>
<dbReference type="InterPro" id="IPR000477">
    <property type="entry name" value="RT_dom"/>
</dbReference>
<protein>
    <submittedName>
        <fullName evidence="3">Uncharacterized protein LOC104247136</fullName>
    </submittedName>
</protein>
<reference evidence="2" key="1">
    <citation type="journal article" date="2013" name="Genome Biol.">
        <title>Reference genomes and transcriptomes of Nicotiana sylvestris and Nicotiana tomentosiformis.</title>
        <authorList>
            <person name="Sierro N."/>
            <person name="Battey J.N."/>
            <person name="Ouadi S."/>
            <person name="Bovet L."/>
            <person name="Goepfert S."/>
            <person name="Bakaher N."/>
            <person name="Peitsch M.C."/>
            <person name="Ivanov N.V."/>
        </authorList>
    </citation>
    <scope>NUCLEOTIDE SEQUENCE [LARGE SCALE GENOMIC DNA]</scope>
</reference>